<accession>A0A4Z2HTA4</accession>
<evidence type="ECO:0000313" key="2">
    <source>
        <dbReference type="Proteomes" id="UP000314294"/>
    </source>
</evidence>
<name>A0A4Z2HTA4_9TELE</name>
<sequence>MGSGRALTGGLMRPCVMTPARQYGRGLQKPRVGLARASHCRPKPDQGLSLVGSDLWPSY</sequence>
<proteinExistence type="predicted"/>
<dbReference type="Proteomes" id="UP000314294">
    <property type="component" value="Unassembled WGS sequence"/>
</dbReference>
<protein>
    <submittedName>
        <fullName evidence="1">Uncharacterized protein</fullName>
    </submittedName>
</protein>
<organism evidence="1 2">
    <name type="scientific">Liparis tanakae</name>
    <name type="common">Tanaka's snailfish</name>
    <dbReference type="NCBI Taxonomy" id="230148"/>
    <lineage>
        <taxon>Eukaryota</taxon>
        <taxon>Metazoa</taxon>
        <taxon>Chordata</taxon>
        <taxon>Craniata</taxon>
        <taxon>Vertebrata</taxon>
        <taxon>Euteleostomi</taxon>
        <taxon>Actinopterygii</taxon>
        <taxon>Neopterygii</taxon>
        <taxon>Teleostei</taxon>
        <taxon>Neoteleostei</taxon>
        <taxon>Acanthomorphata</taxon>
        <taxon>Eupercaria</taxon>
        <taxon>Perciformes</taxon>
        <taxon>Cottioidei</taxon>
        <taxon>Cottales</taxon>
        <taxon>Liparidae</taxon>
        <taxon>Liparis</taxon>
    </lineage>
</organism>
<dbReference type="EMBL" id="SRLO01000193">
    <property type="protein sequence ID" value="TNN68193.1"/>
    <property type="molecule type" value="Genomic_DNA"/>
</dbReference>
<evidence type="ECO:0000313" key="1">
    <source>
        <dbReference type="EMBL" id="TNN68193.1"/>
    </source>
</evidence>
<gene>
    <name evidence="1" type="ORF">EYF80_021515</name>
</gene>
<reference evidence="1 2" key="1">
    <citation type="submission" date="2019-03" db="EMBL/GenBank/DDBJ databases">
        <title>First draft genome of Liparis tanakae, snailfish: a comprehensive survey of snailfish specific genes.</title>
        <authorList>
            <person name="Kim W."/>
            <person name="Song I."/>
            <person name="Jeong J.-H."/>
            <person name="Kim D."/>
            <person name="Kim S."/>
            <person name="Ryu S."/>
            <person name="Song J.Y."/>
            <person name="Lee S.K."/>
        </authorList>
    </citation>
    <scope>NUCLEOTIDE SEQUENCE [LARGE SCALE GENOMIC DNA]</scope>
    <source>
        <tissue evidence="1">Muscle</tissue>
    </source>
</reference>
<keyword evidence="2" id="KW-1185">Reference proteome</keyword>
<comment type="caution">
    <text evidence="1">The sequence shown here is derived from an EMBL/GenBank/DDBJ whole genome shotgun (WGS) entry which is preliminary data.</text>
</comment>
<dbReference type="AlphaFoldDB" id="A0A4Z2HTA4"/>